<dbReference type="AlphaFoldDB" id="A0A841BP64"/>
<dbReference type="EMBL" id="JACHMN010000002">
    <property type="protein sequence ID" value="MBB5868532.1"/>
    <property type="molecule type" value="Genomic_DNA"/>
</dbReference>
<accession>A0A841BP64</accession>
<proteinExistence type="predicted"/>
<organism evidence="2 3">
    <name type="scientific">Allocatelliglobosispora scoriae</name>
    <dbReference type="NCBI Taxonomy" id="643052"/>
    <lineage>
        <taxon>Bacteria</taxon>
        <taxon>Bacillati</taxon>
        <taxon>Actinomycetota</taxon>
        <taxon>Actinomycetes</taxon>
        <taxon>Micromonosporales</taxon>
        <taxon>Micromonosporaceae</taxon>
        <taxon>Allocatelliglobosispora</taxon>
    </lineage>
</organism>
<keyword evidence="1" id="KW-1133">Transmembrane helix</keyword>
<feature type="transmembrane region" description="Helical" evidence="1">
    <location>
        <begin position="6"/>
        <end position="25"/>
    </location>
</feature>
<evidence type="ECO:0000256" key="1">
    <source>
        <dbReference type="SAM" id="Phobius"/>
    </source>
</evidence>
<keyword evidence="1" id="KW-0812">Transmembrane</keyword>
<name>A0A841BP64_9ACTN</name>
<evidence type="ECO:0000313" key="2">
    <source>
        <dbReference type="EMBL" id="MBB5868532.1"/>
    </source>
</evidence>
<comment type="caution">
    <text evidence="2">The sequence shown here is derived from an EMBL/GenBank/DDBJ whole genome shotgun (WGS) entry which is preliminary data.</text>
</comment>
<reference evidence="2 3" key="1">
    <citation type="submission" date="2020-08" db="EMBL/GenBank/DDBJ databases">
        <title>Sequencing the genomes of 1000 actinobacteria strains.</title>
        <authorList>
            <person name="Klenk H.-P."/>
        </authorList>
    </citation>
    <scope>NUCLEOTIDE SEQUENCE [LARGE SCALE GENOMIC DNA]</scope>
    <source>
        <strain evidence="2 3">DSM 45362</strain>
    </source>
</reference>
<protein>
    <submittedName>
        <fullName evidence="2">Uncharacterized protein</fullName>
    </submittedName>
</protein>
<dbReference type="Proteomes" id="UP000587527">
    <property type="component" value="Unassembled WGS sequence"/>
</dbReference>
<sequence length="33" mass="3668">MTASVFLSVGMGLYQFGSVVTGYLCRSWLDHEL</sequence>
<keyword evidence="1" id="KW-0472">Membrane</keyword>
<evidence type="ECO:0000313" key="3">
    <source>
        <dbReference type="Proteomes" id="UP000587527"/>
    </source>
</evidence>
<keyword evidence="3" id="KW-1185">Reference proteome</keyword>
<gene>
    <name evidence="2" type="ORF">F4553_001911</name>
</gene>